<proteinExistence type="predicted"/>
<dbReference type="Proteomes" id="UP000777482">
    <property type="component" value="Unassembled WGS sequence"/>
</dbReference>
<evidence type="ECO:0000313" key="3">
    <source>
        <dbReference type="Proteomes" id="UP000777482"/>
    </source>
</evidence>
<dbReference type="EMBL" id="PUHQ01000043">
    <property type="protein sequence ID" value="KAG0660543.1"/>
    <property type="molecule type" value="Genomic_DNA"/>
</dbReference>
<evidence type="ECO:0000313" key="2">
    <source>
        <dbReference type="EMBL" id="KAG0660543.1"/>
    </source>
</evidence>
<protein>
    <recommendedName>
        <fullName evidence="1">RNase III domain-containing protein</fullName>
    </recommendedName>
</protein>
<feature type="domain" description="RNase III" evidence="1">
    <location>
        <begin position="58"/>
        <end position="116"/>
    </location>
</feature>
<reference evidence="2 3" key="1">
    <citation type="submission" date="2020-11" db="EMBL/GenBank/DDBJ databases">
        <title>Kefir isolates.</title>
        <authorList>
            <person name="Marcisauskas S."/>
            <person name="Kim Y."/>
            <person name="Blasche S."/>
        </authorList>
    </citation>
    <scope>NUCLEOTIDE SEQUENCE [LARGE SCALE GENOMIC DNA]</scope>
    <source>
        <strain evidence="2 3">KR</strain>
    </source>
</reference>
<dbReference type="AlphaFoldDB" id="A0A9P7B6C8"/>
<dbReference type="SUPFAM" id="SSF69065">
    <property type="entry name" value="RNase III domain-like"/>
    <property type="match status" value="1"/>
</dbReference>
<name>A0A9P7B6C8_RHOMI</name>
<dbReference type="OrthoDB" id="416741at2759"/>
<dbReference type="PROSITE" id="PS50142">
    <property type="entry name" value="RNASE_3_2"/>
    <property type="match status" value="1"/>
</dbReference>
<dbReference type="GO" id="GO:0006396">
    <property type="term" value="P:RNA processing"/>
    <property type="evidence" value="ECO:0007669"/>
    <property type="project" value="InterPro"/>
</dbReference>
<accession>A0A9P7B6C8</accession>
<gene>
    <name evidence="2" type="ORF">C6P46_004568</name>
</gene>
<dbReference type="InterPro" id="IPR036389">
    <property type="entry name" value="RNase_III_sf"/>
</dbReference>
<dbReference type="GO" id="GO:0004525">
    <property type="term" value="F:ribonuclease III activity"/>
    <property type="evidence" value="ECO:0007669"/>
    <property type="project" value="InterPro"/>
</dbReference>
<organism evidence="2 3">
    <name type="scientific">Rhodotorula mucilaginosa</name>
    <name type="common">Yeast</name>
    <name type="synonym">Rhodotorula rubra</name>
    <dbReference type="NCBI Taxonomy" id="5537"/>
    <lineage>
        <taxon>Eukaryota</taxon>
        <taxon>Fungi</taxon>
        <taxon>Dikarya</taxon>
        <taxon>Basidiomycota</taxon>
        <taxon>Pucciniomycotina</taxon>
        <taxon>Microbotryomycetes</taxon>
        <taxon>Sporidiobolales</taxon>
        <taxon>Sporidiobolaceae</taxon>
        <taxon>Rhodotorula</taxon>
    </lineage>
</organism>
<evidence type="ECO:0000259" key="1">
    <source>
        <dbReference type="PROSITE" id="PS50142"/>
    </source>
</evidence>
<dbReference type="Gene3D" id="1.10.1520.10">
    <property type="entry name" value="Ribonuclease III domain"/>
    <property type="match status" value="1"/>
</dbReference>
<keyword evidence="3" id="KW-1185">Reference proteome</keyword>
<sequence length="263" mass="29102">MEPHVQFRPPSSPPPPEWCAPYLVFRSDRLPPLSPVLDRTTLELALTHKSALPIPETLRQRISSNKTLSHLAWSYGFGTAIRATLDPSRARASVEHQKVVADAFEAYLAAALRPCGDDFRWELLRSYVRSLLDPECAEGLNDFAVELRTRRSAGEPKHVVLPVQPEASRKTAQHMPLPAELSKLGVPQASAAPPGNIAWVENPIHNGWIAKIIIGGRILASGRATKLLEARRRAEAHLLSRLESHPPTRDFLLTAPEASEDIE</sequence>
<dbReference type="InterPro" id="IPR000999">
    <property type="entry name" value="RNase_III_dom"/>
</dbReference>
<comment type="caution">
    <text evidence="2">The sequence shown here is derived from an EMBL/GenBank/DDBJ whole genome shotgun (WGS) entry which is preliminary data.</text>
</comment>